<accession>A0A0X3VU50</accession>
<evidence type="ECO:0000313" key="1">
    <source>
        <dbReference type="EMBL" id="KUL48189.1"/>
    </source>
</evidence>
<reference evidence="2" key="1">
    <citation type="submission" date="2015-10" db="EMBL/GenBank/DDBJ databases">
        <authorList>
            <person name="Ju K.-S."/>
            <person name="Doroghazi J.R."/>
            <person name="Metcalf W.W."/>
        </authorList>
    </citation>
    <scope>NUCLEOTIDE SEQUENCE [LARGE SCALE GENOMIC DNA]</scope>
    <source>
        <strain evidence="2">NRRL F-8817</strain>
    </source>
</reference>
<dbReference type="AlphaFoldDB" id="A0A0X3VU50"/>
<organism evidence="1 2">
    <name type="scientific">Streptomyces violaceusniger</name>
    <dbReference type="NCBI Taxonomy" id="68280"/>
    <lineage>
        <taxon>Bacteria</taxon>
        <taxon>Bacillati</taxon>
        <taxon>Actinomycetota</taxon>
        <taxon>Actinomycetes</taxon>
        <taxon>Kitasatosporales</taxon>
        <taxon>Streptomycetaceae</taxon>
        <taxon>Streptomyces</taxon>
        <taxon>Streptomyces violaceusniger group</taxon>
    </lineage>
</organism>
<sequence>MRPGRASVDIEVGLGERRSFHGGVRQVGQLDAGEEDRLPCPAGERPDLLLRVFDDAGHPHAYSPAQG</sequence>
<evidence type="ECO:0000313" key="2">
    <source>
        <dbReference type="Proteomes" id="UP000053413"/>
    </source>
</evidence>
<comment type="caution">
    <text evidence="1">The sequence shown here is derived from an EMBL/GenBank/DDBJ whole genome shotgun (WGS) entry which is preliminary data.</text>
</comment>
<protein>
    <submittedName>
        <fullName evidence="1">Uncharacterized protein</fullName>
    </submittedName>
</protein>
<proteinExistence type="predicted"/>
<name>A0A0X3VU50_STRVO</name>
<gene>
    <name evidence="1" type="ORF">ADL28_30130</name>
</gene>
<dbReference type="EMBL" id="LLZJ01000378">
    <property type="protein sequence ID" value="KUL48189.1"/>
    <property type="molecule type" value="Genomic_DNA"/>
</dbReference>
<dbReference type="Proteomes" id="UP000053413">
    <property type="component" value="Unassembled WGS sequence"/>
</dbReference>